<evidence type="ECO:0000313" key="2">
    <source>
        <dbReference type="EMBL" id="KAK1932697.1"/>
    </source>
</evidence>
<proteinExistence type="predicted"/>
<comment type="caution">
    <text evidence="2">The sequence shown here is derived from an EMBL/GenBank/DDBJ whole genome shotgun (WGS) entry which is preliminary data.</text>
</comment>
<organism evidence="2 3">
    <name type="scientific">Babesia divergens</name>
    <dbReference type="NCBI Taxonomy" id="32595"/>
    <lineage>
        <taxon>Eukaryota</taxon>
        <taxon>Sar</taxon>
        <taxon>Alveolata</taxon>
        <taxon>Apicomplexa</taxon>
        <taxon>Aconoidasida</taxon>
        <taxon>Piroplasmida</taxon>
        <taxon>Babesiidae</taxon>
        <taxon>Babesia</taxon>
    </lineage>
</organism>
<evidence type="ECO:0000256" key="1">
    <source>
        <dbReference type="SAM" id="SignalP"/>
    </source>
</evidence>
<keyword evidence="3" id="KW-1185">Reference proteome</keyword>
<dbReference type="EMBL" id="JAHBMH010000073">
    <property type="protein sequence ID" value="KAK1932697.1"/>
    <property type="molecule type" value="Genomic_DNA"/>
</dbReference>
<reference evidence="2" key="1">
    <citation type="journal article" date="2014" name="Nucleic Acids Res.">
        <title>The evolutionary dynamics of variant antigen genes in Babesia reveal a history of genomic innovation underlying host-parasite interaction.</title>
        <authorList>
            <person name="Jackson A.P."/>
            <person name="Otto T.D."/>
            <person name="Darby A."/>
            <person name="Ramaprasad A."/>
            <person name="Xia D."/>
            <person name="Echaide I.E."/>
            <person name="Farber M."/>
            <person name="Gahlot S."/>
            <person name="Gamble J."/>
            <person name="Gupta D."/>
            <person name="Gupta Y."/>
            <person name="Jackson L."/>
            <person name="Malandrin L."/>
            <person name="Malas T.B."/>
            <person name="Moussa E."/>
            <person name="Nair M."/>
            <person name="Reid A.J."/>
            <person name="Sanders M."/>
            <person name="Sharma J."/>
            <person name="Tracey A."/>
            <person name="Quail M.A."/>
            <person name="Weir W."/>
            <person name="Wastling J.M."/>
            <person name="Hall N."/>
            <person name="Willadsen P."/>
            <person name="Lingelbach K."/>
            <person name="Shiels B."/>
            <person name="Tait A."/>
            <person name="Berriman M."/>
            <person name="Allred D.R."/>
            <person name="Pain A."/>
        </authorList>
    </citation>
    <scope>NUCLEOTIDE SEQUENCE</scope>
    <source>
        <strain evidence="2">1802A</strain>
    </source>
</reference>
<feature type="signal peptide" evidence="1">
    <location>
        <begin position="1"/>
        <end position="25"/>
    </location>
</feature>
<sequence>MNSFKLLNALALCLFGLTFYAPSTAVCADAKAPTPFGDIGFVDDSDDEEEDAQQAPTYGTIQLKSGSYKPSNLATAVYFLDEFCTALSANLFHENITFKKFGSVKHICGKLATNLKVLTTNLSPLPTIQNPYKDTLKPEGVEGYLGWVEMNTPMVVESFKKILQESKGWIKEGSRDVNPTGISEYGFEVKGEKLYEFVKFRLSALIKNVMVYLEYIQKTLMEADVRCI</sequence>
<accession>A0AAD9G6H2</accession>
<dbReference type="AlphaFoldDB" id="A0AAD9G6H2"/>
<gene>
    <name evidence="2" type="ORF">X943_000403</name>
</gene>
<reference evidence="2" key="2">
    <citation type="submission" date="2021-05" db="EMBL/GenBank/DDBJ databases">
        <authorList>
            <person name="Pain A."/>
        </authorList>
    </citation>
    <scope>NUCLEOTIDE SEQUENCE</scope>
    <source>
        <strain evidence="2">1802A</strain>
    </source>
</reference>
<evidence type="ECO:0000313" key="3">
    <source>
        <dbReference type="Proteomes" id="UP001195914"/>
    </source>
</evidence>
<name>A0AAD9G6H2_BABDI</name>
<keyword evidence="1" id="KW-0732">Signal</keyword>
<feature type="chain" id="PRO_5042227871" evidence="1">
    <location>
        <begin position="26"/>
        <end position="228"/>
    </location>
</feature>
<protein>
    <submittedName>
        <fullName evidence="2">Secreted antigen 1</fullName>
    </submittedName>
</protein>
<dbReference type="Proteomes" id="UP001195914">
    <property type="component" value="Unassembled WGS sequence"/>
</dbReference>